<dbReference type="PANTHER" id="PTHR30250">
    <property type="entry name" value="PST FAMILY PREDICTED COLANIC ACID TRANSPORTER"/>
    <property type="match status" value="1"/>
</dbReference>
<dbReference type="GO" id="GO:0005886">
    <property type="term" value="C:plasma membrane"/>
    <property type="evidence" value="ECO:0007669"/>
    <property type="project" value="UniProtKB-SubCell"/>
</dbReference>
<evidence type="ECO:0000256" key="3">
    <source>
        <dbReference type="ARBA" id="ARBA00022692"/>
    </source>
</evidence>
<evidence type="ECO:0000256" key="1">
    <source>
        <dbReference type="ARBA" id="ARBA00004651"/>
    </source>
</evidence>
<evidence type="ECO:0000313" key="8">
    <source>
        <dbReference type="Proteomes" id="UP000620366"/>
    </source>
</evidence>
<protein>
    <submittedName>
        <fullName evidence="7">Oligosaccharide flippase family protein</fullName>
    </submittedName>
</protein>
<feature type="transmembrane region" description="Helical" evidence="6">
    <location>
        <begin position="207"/>
        <end position="224"/>
    </location>
</feature>
<reference evidence="7" key="1">
    <citation type="submission" date="2020-08" db="EMBL/GenBank/DDBJ databases">
        <title>Genome public.</title>
        <authorList>
            <person name="Liu C."/>
            <person name="Sun Q."/>
        </authorList>
    </citation>
    <scope>NUCLEOTIDE SEQUENCE</scope>
    <source>
        <strain evidence="7">BX7</strain>
    </source>
</reference>
<feature type="transmembrane region" description="Helical" evidence="6">
    <location>
        <begin position="244"/>
        <end position="263"/>
    </location>
</feature>
<dbReference type="RefSeq" id="WP_249299448.1">
    <property type="nucleotide sequence ID" value="NZ_JACRSP010000001.1"/>
</dbReference>
<dbReference type="EMBL" id="JACRSP010000001">
    <property type="protein sequence ID" value="MBC8535717.1"/>
    <property type="molecule type" value="Genomic_DNA"/>
</dbReference>
<feature type="transmembrane region" description="Helical" evidence="6">
    <location>
        <begin position="12"/>
        <end position="33"/>
    </location>
</feature>
<feature type="transmembrane region" description="Helical" evidence="6">
    <location>
        <begin position="167"/>
        <end position="186"/>
    </location>
</feature>
<evidence type="ECO:0000256" key="5">
    <source>
        <dbReference type="ARBA" id="ARBA00023136"/>
    </source>
</evidence>
<evidence type="ECO:0000256" key="4">
    <source>
        <dbReference type="ARBA" id="ARBA00022989"/>
    </source>
</evidence>
<evidence type="ECO:0000313" key="7">
    <source>
        <dbReference type="EMBL" id="MBC8535717.1"/>
    </source>
</evidence>
<dbReference type="InterPro" id="IPR002797">
    <property type="entry name" value="Polysacc_synth"/>
</dbReference>
<feature type="transmembrane region" description="Helical" evidence="6">
    <location>
        <begin position="432"/>
        <end position="452"/>
    </location>
</feature>
<gene>
    <name evidence="7" type="ORF">H8695_03300</name>
</gene>
<evidence type="ECO:0000256" key="2">
    <source>
        <dbReference type="ARBA" id="ARBA00022475"/>
    </source>
</evidence>
<keyword evidence="2" id="KW-1003">Cell membrane</keyword>
<keyword evidence="4 6" id="KW-1133">Transmembrane helix</keyword>
<feature type="transmembrane region" description="Helical" evidence="6">
    <location>
        <begin position="376"/>
        <end position="396"/>
    </location>
</feature>
<dbReference type="Pfam" id="PF01943">
    <property type="entry name" value="Polysacc_synt"/>
    <property type="match status" value="1"/>
</dbReference>
<comment type="subcellular location">
    <subcellularLocation>
        <location evidence="1">Cell membrane</location>
        <topology evidence="1">Multi-pass membrane protein</topology>
    </subcellularLocation>
</comment>
<dbReference type="InterPro" id="IPR050833">
    <property type="entry name" value="Poly_Biosynth_Transport"/>
</dbReference>
<dbReference type="AlphaFoldDB" id="A0A926DD89"/>
<feature type="transmembrane region" description="Helical" evidence="6">
    <location>
        <begin position="53"/>
        <end position="71"/>
    </location>
</feature>
<dbReference type="Proteomes" id="UP000620366">
    <property type="component" value="Unassembled WGS sequence"/>
</dbReference>
<keyword evidence="3 6" id="KW-0812">Transmembrane</keyword>
<feature type="transmembrane region" description="Helical" evidence="6">
    <location>
        <begin position="108"/>
        <end position="128"/>
    </location>
</feature>
<feature type="transmembrane region" description="Helical" evidence="6">
    <location>
        <begin position="140"/>
        <end position="161"/>
    </location>
</feature>
<feature type="transmembrane region" description="Helical" evidence="6">
    <location>
        <begin position="284"/>
        <end position="303"/>
    </location>
</feature>
<feature type="transmembrane region" description="Helical" evidence="6">
    <location>
        <begin position="83"/>
        <end position="102"/>
    </location>
</feature>
<organism evidence="7 8">
    <name type="scientific">Feifania hominis</name>
    <dbReference type="NCBI Taxonomy" id="2763660"/>
    <lineage>
        <taxon>Bacteria</taxon>
        <taxon>Bacillati</taxon>
        <taxon>Bacillota</taxon>
        <taxon>Clostridia</taxon>
        <taxon>Eubacteriales</taxon>
        <taxon>Feifaniaceae</taxon>
        <taxon>Feifania</taxon>
    </lineage>
</organism>
<keyword evidence="8" id="KW-1185">Reference proteome</keyword>
<evidence type="ECO:0000256" key="6">
    <source>
        <dbReference type="SAM" id="Phobius"/>
    </source>
</evidence>
<feature type="transmembrane region" description="Helical" evidence="6">
    <location>
        <begin position="350"/>
        <end position="370"/>
    </location>
</feature>
<name>A0A926DD89_9FIRM</name>
<keyword evidence="5 6" id="KW-0472">Membrane</keyword>
<accession>A0A926DD89</accession>
<dbReference type="PANTHER" id="PTHR30250:SF11">
    <property type="entry name" value="O-ANTIGEN TRANSPORTER-RELATED"/>
    <property type="match status" value="1"/>
</dbReference>
<proteinExistence type="predicted"/>
<comment type="caution">
    <text evidence="7">The sequence shown here is derived from an EMBL/GenBank/DDBJ whole genome shotgun (WGS) entry which is preliminary data.</text>
</comment>
<feature type="transmembrane region" description="Helical" evidence="6">
    <location>
        <begin position="323"/>
        <end position="343"/>
    </location>
</feature>
<feature type="transmembrane region" description="Helical" evidence="6">
    <location>
        <begin position="408"/>
        <end position="426"/>
    </location>
</feature>
<sequence>MNKYGRLMKNTVLFAIGTFSSKVLVFLMMPLYTRVLSDADYGKVDLIVQTGNLLLPIVSLGITNAVIRFGLDRSYRKKDVFSTGVITIFTGFALLLLTTPFLLRFPYIANNTVLLYAFVLMSLLRSLCSQMVRSMGMVRLYTFDGIMSTATTIFFNILYLVGFKWGITGYVLAIASSDCLSALLLFSLAKLGRFVRFRNINRATSRAMLKYSIPLIPTTMLWWITNVSDRYLVTGMIDSAANGLYAVAYKIPTIVILVSGIFMDAWQMSAVTENPLERKQFFSNVFGSFKALIFTAASGLILFAKLGTKILVSEAFYPSWKYIPFLIMSTTYSCLVTFMGSVYMVEKKSVLSLVTSAVGAGTNIVLNLILIPKYGVNGAAFATFVSYLVAFVLRAISARRMIRMEWNVPKLIFDTLVLFAQSIILIKEVPYWLLYEIALTLLMVVTNVKSLLLSAKKILRVKN</sequence>